<dbReference type="Gene3D" id="4.10.1250.10">
    <property type="entry name" value="Aminomethyltransferase fragment"/>
    <property type="match status" value="1"/>
</dbReference>
<feature type="domain" description="GCVT N-terminal" evidence="12">
    <location>
        <begin position="35"/>
        <end position="295"/>
    </location>
</feature>
<dbReference type="NCBIfam" id="NF001567">
    <property type="entry name" value="PRK00389.1"/>
    <property type="match status" value="1"/>
</dbReference>
<accession>A0AAD5PQD6</accession>
<keyword evidence="7 11" id="KW-0809">Transit peptide</keyword>
<dbReference type="PANTHER" id="PTHR43757:SF16">
    <property type="entry name" value="AMINOMETHYLTRANSFERASE, MITOCHONDRIAL"/>
    <property type="match status" value="1"/>
</dbReference>
<dbReference type="FunFam" id="3.30.70.1400:FF:000001">
    <property type="entry name" value="Aminomethyltransferase"/>
    <property type="match status" value="1"/>
</dbReference>
<dbReference type="Pfam" id="PF01571">
    <property type="entry name" value="GCV_T"/>
    <property type="match status" value="1"/>
</dbReference>
<evidence type="ECO:0000256" key="1">
    <source>
        <dbReference type="ARBA" id="ARBA00003631"/>
    </source>
</evidence>
<dbReference type="FunFam" id="2.40.30.110:FF:000002">
    <property type="entry name" value="Aminomethyltransferase"/>
    <property type="match status" value="1"/>
</dbReference>
<dbReference type="Gene3D" id="3.30.70.1400">
    <property type="entry name" value="Aminomethyltransferase beta-barrel domains"/>
    <property type="match status" value="1"/>
</dbReference>
<dbReference type="AlphaFoldDB" id="A0AAD5PQD6"/>
<keyword evidence="6 11" id="KW-0808">Transferase</keyword>
<evidence type="ECO:0000313" key="14">
    <source>
        <dbReference type="EMBL" id="KAI9556081.1"/>
    </source>
</evidence>
<keyword evidence="5 11" id="KW-0032">Aminotransferase</keyword>
<dbReference type="GO" id="GO:0006546">
    <property type="term" value="P:glycine catabolic process"/>
    <property type="evidence" value="ECO:0007669"/>
    <property type="project" value="InterPro"/>
</dbReference>
<sequence>MLNITRQLYRHASKFTPLISRALSSDKSVPKKTCLYDLNVKHHGKMVDFAGYLMPVQYASEGIAASHKHTRSHCSLFDVSHMLQTNIHGKDNVKFLEGLMVGDIQSLPSNHGTLSVFTTDDGGIIDDFIVNKTSLGYLYVVSNAGCRDKDLALMKSKLILAKKEGLDVDIEVLEGRGLLAIQGPLMMSILQPHVDILLEQLYFMTTSVATVCGVPNCRITRCGYTGEDGVEVSVPPDAAADIVEKLLDSSKGALKLAGLGARDSLRLEAGLCLYGSDMDEKINPIEASLAWLVAKRRRLAADFPGATNILNELKSTTGRRRVGFVSRGPPARGHTPIHSKDGQLIGEITSGCPSPSLPGLNVSMGYVDRPFVKNGTEVQFEIRKKMIDAQVTKMPFVPTKYYIKK</sequence>
<evidence type="ECO:0000256" key="2">
    <source>
        <dbReference type="ARBA" id="ARBA00004173"/>
    </source>
</evidence>
<evidence type="ECO:0000256" key="3">
    <source>
        <dbReference type="ARBA" id="ARBA00008609"/>
    </source>
</evidence>
<dbReference type="Gene3D" id="3.30.1360.120">
    <property type="entry name" value="Probable tRNA modification gtpase trme, domain 1"/>
    <property type="match status" value="1"/>
</dbReference>
<comment type="catalytic activity">
    <reaction evidence="9 11">
        <text>N(6)-[(R)-S(8)-aminomethyldihydrolipoyl]-L-lysyl-[protein] + (6S)-5,6,7,8-tetrahydrofolate = N(6)-[(R)-dihydrolipoyl]-L-lysyl-[protein] + (6R)-5,10-methylene-5,6,7,8-tetrahydrofolate + NH4(+)</text>
        <dbReference type="Rhea" id="RHEA:16945"/>
        <dbReference type="Rhea" id="RHEA-COMP:10475"/>
        <dbReference type="Rhea" id="RHEA-COMP:10492"/>
        <dbReference type="ChEBI" id="CHEBI:15636"/>
        <dbReference type="ChEBI" id="CHEBI:28938"/>
        <dbReference type="ChEBI" id="CHEBI:57453"/>
        <dbReference type="ChEBI" id="CHEBI:83100"/>
        <dbReference type="ChEBI" id="CHEBI:83143"/>
        <dbReference type="EC" id="2.1.2.10"/>
    </reaction>
</comment>
<feature type="domain" description="Aminomethyltransferase C-terminal" evidence="13">
    <location>
        <begin position="319"/>
        <end position="397"/>
    </location>
</feature>
<dbReference type="Gene3D" id="2.40.30.110">
    <property type="entry name" value="Aminomethyltransferase beta-barrel domains"/>
    <property type="match status" value="1"/>
</dbReference>
<protein>
    <recommendedName>
        <fullName evidence="11">Aminomethyltransferase</fullName>
        <ecNumber evidence="11">2.1.2.10</ecNumber>
    </recommendedName>
    <alternativeName>
        <fullName evidence="11">Glycine cleavage system T protein</fullName>
    </alternativeName>
</protein>
<evidence type="ECO:0000256" key="7">
    <source>
        <dbReference type="ARBA" id="ARBA00022946"/>
    </source>
</evidence>
<gene>
    <name evidence="14" type="ORF">GHT06_018648</name>
</gene>
<dbReference type="Proteomes" id="UP000820818">
    <property type="component" value="Linkage Group LG7"/>
</dbReference>
<dbReference type="PIRSF" id="PIRSF006487">
    <property type="entry name" value="GcvT"/>
    <property type="match status" value="1"/>
</dbReference>
<dbReference type="EMBL" id="WJBH02000007">
    <property type="protein sequence ID" value="KAI9556081.1"/>
    <property type="molecule type" value="Genomic_DNA"/>
</dbReference>
<dbReference type="Pfam" id="PF08669">
    <property type="entry name" value="GCV_T_C"/>
    <property type="match status" value="1"/>
</dbReference>
<evidence type="ECO:0000256" key="6">
    <source>
        <dbReference type="ARBA" id="ARBA00022679"/>
    </source>
</evidence>
<proteinExistence type="inferred from homology"/>
<reference evidence="14 15" key="1">
    <citation type="submission" date="2022-05" db="EMBL/GenBank/DDBJ databases">
        <title>A multi-omics perspective on studying reproductive biology in Daphnia sinensis.</title>
        <authorList>
            <person name="Jia J."/>
        </authorList>
    </citation>
    <scope>NUCLEOTIDE SEQUENCE [LARGE SCALE GENOMIC DNA]</scope>
    <source>
        <strain evidence="14 15">WSL</strain>
    </source>
</reference>
<evidence type="ECO:0000256" key="9">
    <source>
        <dbReference type="ARBA" id="ARBA00047665"/>
    </source>
</evidence>
<organism evidence="14 15">
    <name type="scientific">Daphnia sinensis</name>
    <dbReference type="NCBI Taxonomy" id="1820382"/>
    <lineage>
        <taxon>Eukaryota</taxon>
        <taxon>Metazoa</taxon>
        <taxon>Ecdysozoa</taxon>
        <taxon>Arthropoda</taxon>
        <taxon>Crustacea</taxon>
        <taxon>Branchiopoda</taxon>
        <taxon>Diplostraca</taxon>
        <taxon>Cladocera</taxon>
        <taxon>Anomopoda</taxon>
        <taxon>Daphniidae</taxon>
        <taxon>Daphnia</taxon>
        <taxon>Daphnia similis group</taxon>
    </lineage>
</organism>
<dbReference type="GO" id="GO:0004047">
    <property type="term" value="F:aminomethyltransferase activity"/>
    <property type="evidence" value="ECO:0007669"/>
    <property type="project" value="UniProtKB-EC"/>
</dbReference>
<dbReference type="InterPro" id="IPR006223">
    <property type="entry name" value="GcvT"/>
</dbReference>
<dbReference type="GO" id="GO:0008483">
    <property type="term" value="F:transaminase activity"/>
    <property type="evidence" value="ECO:0007669"/>
    <property type="project" value="UniProtKB-KW"/>
</dbReference>
<dbReference type="InterPro" id="IPR029043">
    <property type="entry name" value="GcvT/YgfZ_C"/>
</dbReference>
<feature type="binding site" evidence="10">
    <location>
        <position position="231"/>
    </location>
    <ligand>
        <name>substrate</name>
    </ligand>
</feature>
<dbReference type="InterPro" id="IPR027266">
    <property type="entry name" value="TrmE/GcvT-like"/>
</dbReference>
<dbReference type="InterPro" id="IPR013977">
    <property type="entry name" value="GcvT_C"/>
</dbReference>
<evidence type="ECO:0000259" key="12">
    <source>
        <dbReference type="Pfam" id="PF01571"/>
    </source>
</evidence>
<name>A0AAD5PQD6_9CRUS</name>
<dbReference type="GO" id="GO:0005960">
    <property type="term" value="C:glycine cleavage complex"/>
    <property type="evidence" value="ECO:0007669"/>
    <property type="project" value="InterPro"/>
</dbReference>
<dbReference type="EC" id="2.1.2.10" evidence="11"/>
<comment type="caution">
    <text evidence="14">The sequence shown here is derived from an EMBL/GenBank/DDBJ whole genome shotgun (WGS) entry which is preliminary data.</text>
</comment>
<comment type="subcellular location">
    <subcellularLocation>
        <location evidence="2 11">Mitochondrion</location>
    </subcellularLocation>
</comment>
<evidence type="ECO:0000259" key="13">
    <source>
        <dbReference type="Pfam" id="PF08669"/>
    </source>
</evidence>
<dbReference type="NCBIfam" id="TIGR00528">
    <property type="entry name" value="gcvT"/>
    <property type="match status" value="1"/>
</dbReference>
<evidence type="ECO:0000256" key="4">
    <source>
        <dbReference type="ARBA" id="ARBA00011690"/>
    </source>
</evidence>
<evidence type="ECO:0000256" key="5">
    <source>
        <dbReference type="ARBA" id="ARBA00022576"/>
    </source>
</evidence>
<keyword evidence="8 11" id="KW-0496">Mitochondrion</keyword>
<keyword evidence="15" id="KW-1185">Reference proteome</keyword>
<comment type="subunit">
    <text evidence="4 11">The glycine cleavage system is composed of four proteins: P, T, L and H.</text>
</comment>
<comment type="function">
    <text evidence="1 11">The glycine cleavage system catalyzes the degradation of glycine.</text>
</comment>
<dbReference type="GO" id="GO:0005739">
    <property type="term" value="C:mitochondrion"/>
    <property type="evidence" value="ECO:0007669"/>
    <property type="project" value="UniProtKB-SubCell"/>
</dbReference>
<dbReference type="SUPFAM" id="SSF103025">
    <property type="entry name" value="Folate-binding domain"/>
    <property type="match status" value="1"/>
</dbReference>
<comment type="similarity">
    <text evidence="3 11">Belongs to the GcvT family.</text>
</comment>
<dbReference type="SUPFAM" id="SSF101790">
    <property type="entry name" value="Aminomethyltransferase beta-barrel domain"/>
    <property type="match status" value="1"/>
</dbReference>
<evidence type="ECO:0000256" key="8">
    <source>
        <dbReference type="ARBA" id="ARBA00023128"/>
    </source>
</evidence>
<evidence type="ECO:0000313" key="15">
    <source>
        <dbReference type="Proteomes" id="UP000820818"/>
    </source>
</evidence>
<dbReference type="InterPro" id="IPR028896">
    <property type="entry name" value="GcvT/YgfZ/DmdA"/>
</dbReference>
<dbReference type="PANTHER" id="PTHR43757">
    <property type="entry name" value="AMINOMETHYLTRANSFERASE"/>
    <property type="match status" value="1"/>
</dbReference>
<dbReference type="InterPro" id="IPR006222">
    <property type="entry name" value="GCVT_N"/>
</dbReference>
<evidence type="ECO:0000256" key="10">
    <source>
        <dbReference type="PIRSR" id="PIRSR006487-1"/>
    </source>
</evidence>
<evidence type="ECO:0000256" key="11">
    <source>
        <dbReference type="RuleBase" id="RU003981"/>
    </source>
</evidence>